<proteinExistence type="predicted"/>
<reference evidence="1 2" key="1">
    <citation type="journal article" date="2019" name="Nat. Ecol. Evol.">
        <title>Megaphylogeny resolves global patterns of mushroom evolution.</title>
        <authorList>
            <person name="Varga T."/>
            <person name="Krizsan K."/>
            <person name="Foldi C."/>
            <person name="Dima B."/>
            <person name="Sanchez-Garcia M."/>
            <person name="Sanchez-Ramirez S."/>
            <person name="Szollosi G.J."/>
            <person name="Szarkandi J.G."/>
            <person name="Papp V."/>
            <person name="Albert L."/>
            <person name="Andreopoulos W."/>
            <person name="Angelini C."/>
            <person name="Antonin V."/>
            <person name="Barry K.W."/>
            <person name="Bougher N.L."/>
            <person name="Buchanan P."/>
            <person name="Buyck B."/>
            <person name="Bense V."/>
            <person name="Catcheside P."/>
            <person name="Chovatia M."/>
            <person name="Cooper J."/>
            <person name="Damon W."/>
            <person name="Desjardin D."/>
            <person name="Finy P."/>
            <person name="Geml J."/>
            <person name="Haridas S."/>
            <person name="Hughes K."/>
            <person name="Justo A."/>
            <person name="Karasinski D."/>
            <person name="Kautmanova I."/>
            <person name="Kiss B."/>
            <person name="Kocsube S."/>
            <person name="Kotiranta H."/>
            <person name="LaButti K.M."/>
            <person name="Lechner B.E."/>
            <person name="Liimatainen K."/>
            <person name="Lipzen A."/>
            <person name="Lukacs Z."/>
            <person name="Mihaltcheva S."/>
            <person name="Morgado L.N."/>
            <person name="Niskanen T."/>
            <person name="Noordeloos M.E."/>
            <person name="Ohm R.A."/>
            <person name="Ortiz-Santana B."/>
            <person name="Ovrebo C."/>
            <person name="Racz N."/>
            <person name="Riley R."/>
            <person name="Savchenko A."/>
            <person name="Shiryaev A."/>
            <person name="Soop K."/>
            <person name="Spirin V."/>
            <person name="Szebenyi C."/>
            <person name="Tomsovsky M."/>
            <person name="Tulloss R.E."/>
            <person name="Uehling J."/>
            <person name="Grigoriev I.V."/>
            <person name="Vagvolgyi C."/>
            <person name="Papp T."/>
            <person name="Martin F.M."/>
            <person name="Miettinen O."/>
            <person name="Hibbett D.S."/>
            <person name="Nagy L.G."/>
        </authorList>
    </citation>
    <scope>NUCLEOTIDE SEQUENCE [LARGE SCALE GENOMIC DNA]</scope>
    <source>
        <strain evidence="1 2">CBS 309.79</strain>
    </source>
</reference>
<dbReference type="AlphaFoldDB" id="A0A5C3QUF2"/>
<accession>A0A5C3QUF2</accession>
<evidence type="ECO:0000313" key="2">
    <source>
        <dbReference type="Proteomes" id="UP000305067"/>
    </source>
</evidence>
<organism evidence="1 2">
    <name type="scientific">Pterulicium gracile</name>
    <dbReference type="NCBI Taxonomy" id="1884261"/>
    <lineage>
        <taxon>Eukaryota</taxon>
        <taxon>Fungi</taxon>
        <taxon>Dikarya</taxon>
        <taxon>Basidiomycota</taxon>
        <taxon>Agaricomycotina</taxon>
        <taxon>Agaricomycetes</taxon>
        <taxon>Agaricomycetidae</taxon>
        <taxon>Agaricales</taxon>
        <taxon>Pleurotineae</taxon>
        <taxon>Pterulaceae</taxon>
        <taxon>Pterulicium</taxon>
    </lineage>
</organism>
<sequence length="227" mass="25605">MLRHRYLPFGTHTAAAALLTHQHERGRTRLGQALHLRQICGMRFSDQRGPEAHEMPTLLPPSHSAVGLSPLAQQRVIFTSENSQLYLQIEFTASVAPTGTRLNHNSDYRLASSSHMRKILVFFRQPNSQGVHTHLARIYSTERIYVHIGRRSADAATRIGDIWRKILVGTQPSSGGLWVAIAVQTSWLVNAFVCRRQGLRTLKRLLELHTNNVSQLTNSERLFGNSD</sequence>
<gene>
    <name evidence="1" type="ORF">BDV98DRAFT_361217</name>
</gene>
<evidence type="ECO:0000313" key="1">
    <source>
        <dbReference type="EMBL" id="TFL04141.1"/>
    </source>
</evidence>
<dbReference type="Proteomes" id="UP000305067">
    <property type="component" value="Unassembled WGS sequence"/>
</dbReference>
<protein>
    <submittedName>
        <fullName evidence="1">Uncharacterized protein</fullName>
    </submittedName>
</protein>
<name>A0A5C3QUF2_9AGAR</name>
<keyword evidence="2" id="KW-1185">Reference proteome</keyword>
<dbReference type="EMBL" id="ML178819">
    <property type="protein sequence ID" value="TFL04141.1"/>
    <property type="molecule type" value="Genomic_DNA"/>
</dbReference>